<reference evidence="1 2" key="1">
    <citation type="submission" date="2024-02" db="EMBL/GenBank/DDBJ databases">
        <title>Genome sequence of Aquincola sp. MAHUQ-54.</title>
        <authorList>
            <person name="Huq M.A."/>
        </authorList>
    </citation>
    <scope>NUCLEOTIDE SEQUENCE [LARGE SCALE GENOMIC DNA]</scope>
    <source>
        <strain evidence="1 2">MAHUQ-54</strain>
    </source>
</reference>
<evidence type="ECO:0000313" key="2">
    <source>
        <dbReference type="Proteomes" id="UP001336250"/>
    </source>
</evidence>
<keyword evidence="2" id="KW-1185">Reference proteome</keyword>
<accession>A0AAW9QD62</accession>
<dbReference type="Proteomes" id="UP001336250">
    <property type="component" value="Unassembled WGS sequence"/>
</dbReference>
<protein>
    <submittedName>
        <fullName evidence="1">Uncharacterized protein</fullName>
    </submittedName>
</protein>
<gene>
    <name evidence="1" type="ORF">V4F39_09460</name>
</gene>
<evidence type="ECO:0000313" key="1">
    <source>
        <dbReference type="EMBL" id="MEF7614133.1"/>
    </source>
</evidence>
<sequence>MPMQAADTDDFAALVEANWPAVAGRLGERRAAFLDTAVQQAARHGLVAPLEAARYLNLCFAFGPAFETRPQHEWALALLADERLAPAVKLHQLKYRAVPELQRQGGDAAALQRADAALADRADAARRAADPDAEPLPRQACDIEAIDLRVLEADWRHEYRAVEGQWQRVPGPPPPAALRIDGAHPAPAVLSVLTHAPGRGPQARLQVRQALHGGCGERHPAVRWLGAEGLARWHGHEARAVSWPVAAMAPQPPATGLGLALAEEIPPGVALLETPTCALRDEGLPLGPLRTQVWTYPADQWLFALQREAGPEWTWSTAAAPAAGATPATRCRIERDGFALDARGWIEGFDQGLAQALRQGFGGLFEQWSQRAQNAGMQARPALLTGRAALAWGWREGAGGLAGEALMRVAGELDLGCGLAVSLDGEFDLGGSRARVQLSAEGDVRLQRSVLREQAKPGLLDAVLPCRAAFRLPFSMAVDPIAHDDGLVWAEAGPCSGAIVGEAGLRPRLSGGSGWQWFVRASVEPVVAPVMLADPLLGQVRRHLALLPALPLLDWSLG</sequence>
<dbReference type="AlphaFoldDB" id="A0AAW9QD62"/>
<comment type="caution">
    <text evidence="1">The sequence shown here is derived from an EMBL/GenBank/DDBJ whole genome shotgun (WGS) entry which is preliminary data.</text>
</comment>
<proteinExistence type="predicted"/>
<name>A0AAW9QD62_9BURK</name>
<organism evidence="1 2">
    <name type="scientific">Aquincola agrisoli</name>
    <dbReference type="NCBI Taxonomy" id="3119538"/>
    <lineage>
        <taxon>Bacteria</taxon>
        <taxon>Pseudomonadati</taxon>
        <taxon>Pseudomonadota</taxon>
        <taxon>Betaproteobacteria</taxon>
        <taxon>Burkholderiales</taxon>
        <taxon>Sphaerotilaceae</taxon>
        <taxon>Aquincola</taxon>
    </lineage>
</organism>
<dbReference type="EMBL" id="JAZIBG010000020">
    <property type="protein sequence ID" value="MEF7614133.1"/>
    <property type="molecule type" value="Genomic_DNA"/>
</dbReference>